<feature type="transmembrane region" description="Helical" evidence="1">
    <location>
        <begin position="114"/>
        <end position="139"/>
    </location>
</feature>
<reference evidence="3" key="1">
    <citation type="submission" date="2017-04" db="EMBL/GenBank/DDBJ databases">
        <title>Function of individual gut microbiota members based on whole genome sequencing of pure cultures obtained from chicken caecum.</title>
        <authorList>
            <person name="Medvecky M."/>
            <person name="Cejkova D."/>
            <person name="Polansky O."/>
            <person name="Karasova D."/>
            <person name="Kubasova T."/>
            <person name="Cizek A."/>
            <person name="Rychlik I."/>
        </authorList>
    </citation>
    <scope>NUCLEOTIDE SEQUENCE [LARGE SCALE GENOMIC DNA]</scope>
    <source>
        <strain evidence="3">An149</strain>
    </source>
</reference>
<accession>A0A1Y4QG47</accession>
<evidence type="ECO:0008006" key="4">
    <source>
        <dbReference type="Google" id="ProtNLM"/>
    </source>
</evidence>
<feature type="transmembrane region" description="Helical" evidence="1">
    <location>
        <begin position="18"/>
        <end position="37"/>
    </location>
</feature>
<organism evidence="2 3">
    <name type="scientific">Thomasclavelia spiroformis</name>
    <dbReference type="NCBI Taxonomy" id="29348"/>
    <lineage>
        <taxon>Bacteria</taxon>
        <taxon>Bacillati</taxon>
        <taxon>Bacillota</taxon>
        <taxon>Erysipelotrichia</taxon>
        <taxon>Erysipelotrichales</taxon>
        <taxon>Coprobacillaceae</taxon>
        <taxon>Thomasclavelia</taxon>
    </lineage>
</organism>
<gene>
    <name evidence="2" type="ORF">B5E91_09315</name>
</gene>
<sequence length="261" mass="29314">MLNIIKSEITRLLKSKGFWVSLGIFIFIYIVCIVMQTSTQNTSNFNSTNIINEPGFYIQVDTVVKSLNGYATTFGHSFGVLILGIYLSLFVCHEYSSGYVKNVAILPNGRNAMIISKVAVSIIMSLVILFICYSLSFILGNILIEGFEIESLSIILKSIIIMFLLSMAMFSLIIFVSTLFKNKTAGIILLFLIASGMLFPFINGILEFVHLSNLAKYSLSYLFTNIISYNNSTMIKTIFISIIYIIVYTIISIKIIQKRDL</sequence>
<proteinExistence type="predicted"/>
<dbReference type="AlphaFoldDB" id="A0A1Y4QG47"/>
<feature type="transmembrane region" description="Helical" evidence="1">
    <location>
        <begin position="74"/>
        <end position="93"/>
    </location>
</feature>
<evidence type="ECO:0000313" key="3">
    <source>
        <dbReference type="Proteomes" id="UP000196258"/>
    </source>
</evidence>
<dbReference type="PANTHER" id="PTHR37305">
    <property type="entry name" value="INTEGRAL MEMBRANE PROTEIN-RELATED"/>
    <property type="match status" value="1"/>
</dbReference>
<dbReference type="RefSeq" id="WP_087257054.1">
    <property type="nucleotide sequence ID" value="NZ_CAUFBS010000012.1"/>
</dbReference>
<comment type="caution">
    <text evidence="2">The sequence shown here is derived from an EMBL/GenBank/DDBJ whole genome shotgun (WGS) entry which is preliminary data.</text>
</comment>
<feature type="transmembrane region" description="Helical" evidence="1">
    <location>
        <begin position="159"/>
        <end position="180"/>
    </location>
</feature>
<keyword evidence="1" id="KW-1133">Transmembrane helix</keyword>
<dbReference type="EMBL" id="NFLB01000010">
    <property type="protein sequence ID" value="OUQ04582.1"/>
    <property type="molecule type" value="Genomic_DNA"/>
</dbReference>
<feature type="transmembrane region" description="Helical" evidence="1">
    <location>
        <begin position="187"/>
        <end position="206"/>
    </location>
</feature>
<evidence type="ECO:0000256" key="1">
    <source>
        <dbReference type="SAM" id="Phobius"/>
    </source>
</evidence>
<dbReference type="Proteomes" id="UP000196258">
    <property type="component" value="Unassembled WGS sequence"/>
</dbReference>
<name>A0A1Y4QG47_9FIRM</name>
<protein>
    <recommendedName>
        <fullName evidence="4">ABC transporter permease</fullName>
    </recommendedName>
</protein>
<dbReference type="PANTHER" id="PTHR37305:SF1">
    <property type="entry name" value="MEMBRANE PROTEIN"/>
    <property type="match status" value="1"/>
</dbReference>
<keyword evidence="1" id="KW-0812">Transmembrane</keyword>
<evidence type="ECO:0000313" key="2">
    <source>
        <dbReference type="EMBL" id="OUQ04582.1"/>
    </source>
</evidence>
<feature type="transmembrane region" description="Helical" evidence="1">
    <location>
        <begin position="226"/>
        <end position="251"/>
    </location>
</feature>
<keyword evidence="1" id="KW-0472">Membrane</keyword>
<dbReference type="Pfam" id="PF12730">
    <property type="entry name" value="ABC2_membrane_4"/>
    <property type="match status" value="1"/>
</dbReference>